<dbReference type="AlphaFoldDB" id="A0A2T1N6V7"/>
<organism evidence="1 2">
    <name type="scientific">Aurantibacter aestuarii</name>
    <dbReference type="NCBI Taxonomy" id="1266046"/>
    <lineage>
        <taxon>Bacteria</taxon>
        <taxon>Pseudomonadati</taxon>
        <taxon>Bacteroidota</taxon>
        <taxon>Flavobacteriia</taxon>
        <taxon>Flavobacteriales</taxon>
        <taxon>Flavobacteriaceae</taxon>
        <taxon>Aurantibacter</taxon>
    </lineage>
</organism>
<sequence length="254" mass="28618">MKITFDSNTWRKIATPQNFPKDPLTEIYFKINQSIKSGKIEAYLSETIFTLEAIKRVERKDFFKKYTPKKTYNISEKDDIVNISSSIAPNPELHPGNNEFLNEHLNDALNIGFKVVNIPRIGTATNPDLEGKKINLENSDFEKMAQVSGRIEELKAGLYDITKIGEKYYPHSWFIGVGKAPDSENHQIASAVAEWADGDSVAVHIALNGDYFCTNDNAKKAGSNSVLSQKNTEILNNEFNFKKISPLELSELIK</sequence>
<comment type="caution">
    <text evidence="1">The sequence shown here is derived from an EMBL/GenBank/DDBJ whole genome shotgun (WGS) entry which is preliminary data.</text>
</comment>
<reference evidence="1 2" key="1">
    <citation type="submission" date="2018-03" db="EMBL/GenBank/DDBJ databases">
        <title>Mesoflavibacter sp. HG37 and Mesoflavibacter sp. HG96 sp.nov., two marine bacteria isolated from seawater of Western Pacific Ocean.</title>
        <authorList>
            <person name="Cheng H."/>
            <person name="Wu Y.-H."/>
            <person name="Guo L.-L."/>
            <person name="Xu X.-W."/>
        </authorList>
    </citation>
    <scope>NUCLEOTIDE SEQUENCE [LARGE SCALE GENOMIC DNA]</scope>
    <source>
        <strain evidence="1 2">KCTC 32269</strain>
    </source>
</reference>
<dbReference type="Proteomes" id="UP000238426">
    <property type="component" value="Unassembled WGS sequence"/>
</dbReference>
<dbReference type="EMBL" id="PXOQ01000014">
    <property type="protein sequence ID" value="PSG87312.1"/>
    <property type="molecule type" value="Genomic_DNA"/>
</dbReference>
<protein>
    <submittedName>
        <fullName evidence="1">Uncharacterized protein</fullName>
    </submittedName>
</protein>
<evidence type="ECO:0000313" key="2">
    <source>
        <dbReference type="Proteomes" id="UP000238426"/>
    </source>
</evidence>
<accession>A0A2T1N6V7</accession>
<name>A0A2T1N6V7_9FLAO</name>
<proteinExistence type="predicted"/>
<dbReference type="OrthoDB" id="1550836at2"/>
<gene>
    <name evidence="1" type="ORF">C7H52_11200</name>
</gene>
<keyword evidence="2" id="KW-1185">Reference proteome</keyword>
<dbReference type="RefSeq" id="WP_106463996.1">
    <property type="nucleotide sequence ID" value="NZ_PXOQ01000014.1"/>
</dbReference>
<evidence type="ECO:0000313" key="1">
    <source>
        <dbReference type="EMBL" id="PSG87312.1"/>
    </source>
</evidence>